<proteinExistence type="predicted"/>
<dbReference type="PANTHER" id="PTHR22939:SF130">
    <property type="entry name" value="PERIPLASMIC SERINE ENDOPROTEASE DEGP-LIKE-RELATED"/>
    <property type="match status" value="1"/>
</dbReference>
<dbReference type="Pfam" id="PF13365">
    <property type="entry name" value="Trypsin_2"/>
    <property type="match status" value="1"/>
</dbReference>
<dbReference type="Gene3D" id="2.40.10.120">
    <property type="match status" value="1"/>
</dbReference>
<dbReference type="GO" id="GO:0004252">
    <property type="term" value="F:serine-type endopeptidase activity"/>
    <property type="evidence" value="ECO:0007669"/>
    <property type="project" value="InterPro"/>
</dbReference>
<dbReference type="PANTHER" id="PTHR22939">
    <property type="entry name" value="SERINE PROTEASE FAMILY S1C HTRA-RELATED"/>
    <property type="match status" value="1"/>
</dbReference>
<comment type="caution">
    <text evidence="1">The sequence shown here is derived from an EMBL/GenBank/DDBJ whole genome shotgun (WGS) entry which is preliminary data.</text>
</comment>
<dbReference type="GO" id="GO:0042597">
    <property type="term" value="C:periplasmic space"/>
    <property type="evidence" value="ECO:0007669"/>
    <property type="project" value="TreeGrafter"/>
</dbReference>
<reference evidence="1" key="1">
    <citation type="submission" date="2013-08" db="EMBL/GenBank/DDBJ databases">
        <authorList>
            <person name="Mendez C."/>
            <person name="Richter M."/>
            <person name="Ferrer M."/>
            <person name="Sanchez J."/>
        </authorList>
    </citation>
    <scope>NUCLEOTIDE SEQUENCE</scope>
</reference>
<reference evidence="1" key="2">
    <citation type="journal article" date="2014" name="ISME J.">
        <title>Microbial stratification in low pH oxic and suboxic macroscopic growths along an acid mine drainage.</title>
        <authorList>
            <person name="Mendez-Garcia C."/>
            <person name="Mesa V."/>
            <person name="Sprenger R.R."/>
            <person name="Richter M."/>
            <person name="Diez M.S."/>
            <person name="Solano J."/>
            <person name="Bargiela R."/>
            <person name="Golyshina O.V."/>
            <person name="Manteca A."/>
            <person name="Ramos J.L."/>
            <person name="Gallego J.R."/>
            <person name="Llorente I."/>
            <person name="Martins Dos Santos V.A."/>
            <person name="Jensen O.N."/>
            <person name="Pelaez A.I."/>
            <person name="Sanchez J."/>
            <person name="Ferrer M."/>
        </authorList>
    </citation>
    <scope>NUCLEOTIDE SEQUENCE</scope>
</reference>
<dbReference type="EMBL" id="AUZX01002607">
    <property type="protein sequence ID" value="EQD75967.1"/>
    <property type="molecule type" value="Genomic_DNA"/>
</dbReference>
<dbReference type="PRINTS" id="PR00834">
    <property type="entry name" value="PROTEASES2C"/>
</dbReference>
<sequence>MALGVLIGAAPLAAMYSVRSANAANTPPEALTSSMPGNGVAVQLPDFSTLVKKYSRAVVSIKVVEKAPNPGPQQGEGTPFGPNSPFAPFFRNLPYEHPQPVEGLGSGFIIRPDGLILTNAHVVAGASKITVELHNRREYPGKVVGMDKISDIAVVKIPVNNLPTVKLGNSNSLRVGQWVLAIGMPFGFDYTATAGIVSAKGRVLPNSNKFDYVPFIQTDVPINPGNSGGPLFNMQGQVVGINSE</sequence>
<name>T1C1U3_9ZZZZ</name>
<dbReference type="SUPFAM" id="SSF50494">
    <property type="entry name" value="Trypsin-like serine proteases"/>
    <property type="match status" value="1"/>
</dbReference>
<dbReference type="InterPro" id="IPR001940">
    <property type="entry name" value="Peptidase_S1C"/>
</dbReference>
<evidence type="ECO:0000313" key="1">
    <source>
        <dbReference type="EMBL" id="EQD75967.1"/>
    </source>
</evidence>
<protein>
    <submittedName>
        <fullName evidence="1">Protease Do</fullName>
    </submittedName>
</protein>
<keyword evidence="1" id="KW-0645">Protease</keyword>
<keyword evidence="1" id="KW-0378">Hydrolase</keyword>
<dbReference type="InterPro" id="IPR009003">
    <property type="entry name" value="Peptidase_S1_PA"/>
</dbReference>
<dbReference type="GO" id="GO:0006508">
    <property type="term" value="P:proteolysis"/>
    <property type="evidence" value="ECO:0007669"/>
    <property type="project" value="UniProtKB-KW"/>
</dbReference>
<dbReference type="GO" id="GO:0030313">
    <property type="term" value="C:cell envelope"/>
    <property type="evidence" value="ECO:0007669"/>
    <property type="project" value="UniProtKB-SubCell"/>
</dbReference>
<dbReference type="AlphaFoldDB" id="T1C1U3"/>
<organism evidence="1">
    <name type="scientific">mine drainage metagenome</name>
    <dbReference type="NCBI Taxonomy" id="410659"/>
    <lineage>
        <taxon>unclassified sequences</taxon>
        <taxon>metagenomes</taxon>
        <taxon>ecological metagenomes</taxon>
    </lineage>
</organism>
<feature type="non-terminal residue" evidence="1">
    <location>
        <position position="244"/>
    </location>
</feature>
<gene>
    <name evidence="1" type="ORF">B1A_03544</name>
</gene>
<accession>T1C1U3</accession>